<dbReference type="OrthoDB" id="2266637at2759"/>
<dbReference type="Proteomes" id="UP000494256">
    <property type="component" value="Unassembled WGS sequence"/>
</dbReference>
<name>A0A8S1AVU4_ARCPL</name>
<organism evidence="3 4">
    <name type="scientific">Arctia plantaginis</name>
    <name type="common">Wood tiger moth</name>
    <name type="synonym">Phalaena plantaginis</name>
    <dbReference type="NCBI Taxonomy" id="874455"/>
    <lineage>
        <taxon>Eukaryota</taxon>
        <taxon>Metazoa</taxon>
        <taxon>Ecdysozoa</taxon>
        <taxon>Arthropoda</taxon>
        <taxon>Hexapoda</taxon>
        <taxon>Insecta</taxon>
        <taxon>Pterygota</taxon>
        <taxon>Neoptera</taxon>
        <taxon>Endopterygota</taxon>
        <taxon>Lepidoptera</taxon>
        <taxon>Glossata</taxon>
        <taxon>Ditrysia</taxon>
        <taxon>Noctuoidea</taxon>
        <taxon>Erebidae</taxon>
        <taxon>Arctiinae</taxon>
        <taxon>Arctia</taxon>
    </lineage>
</organism>
<evidence type="ECO:0000313" key="3">
    <source>
        <dbReference type="EMBL" id="CAB3250530.1"/>
    </source>
</evidence>
<keyword evidence="1" id="KW-0472">Membrane</keyword>
<dbReference type="AlphaFoldDB" id="A0A8S1AVU4"/>
<accession>A0A8S1AVU4</accession>
<evidence type="ECO:0000259" key="2">
    <source>
        <dbReference type="Pfam" id="PF00089"/>
    </source>
</evidence>
<dbReference type="GO" id="GO:0004252">
    <property type="term" value="F:serine-type endopeptidase activity"/>
    <property type="evidence" value="ECO:0007669"/>
    <property type="project" value="InterPro"/>
</dbReference>
<dbReference type="Pfam" id="PF00089">
    <property type="entry name" value="Trypsin"/>
    <property type="match status" value="1"/>
</dbReference>
<gene>
    <name evidence="3" type="ORF">APLA_LOCUS13137</name>
</gene>
<dbReference type="EMBL" id="CADEBD010000348">
    <property type="protein sequence ID" value="CAB3250530.1"/>
    <property type="molecule type" value="Genomic_DNA"/>
</dbReference>
<feature type="domain" description="Peptidase S1" evidence="2">
    <location>
        <begin position="310"/>
        <end position="396"/>
    </location>
</feature>
<keyword evidence="1" id="KW-1133">Transmembrane helix</keyword>
<sequence>MVLVHIVITVWACVCFFHFILISGLTQNVDSNKHRKEKEEELEEIQQKTPLIDVPITGRTHHRELIAELTGSFVVIGTKKKFESGNEQYLPIERVITHPNMKGWSCDLALVHTFASLTADKIGAVMPLAGEKTSTSIEPNVTILSWGRIVEAVEDETTTEDPCCVGDKFCYSEEQANCLQKKQKEEIKEEQKENTDDHSHVLTNDGEASHVEGAAMDMKASTVLYRGKDYKKYDERNRFVLRKGANAAYTTERGSRYLSSAEILKTIAQVSETQVRAEDDEDDTLENKKRMNWTPKATNWRRQLGAKAGNRLTIETFGFLNAATCKKMLLKAQPDMTIQGNEIVCYSSDDHYVNEGDSGAPVVRLGQLIAITVGGIKSEGNHVAVGMKLSYFCPWINENLPAGDSSLNCWAQTQTTPSNDTIADEKPETYKRIRIH</sequence>
<evidence type="ECO:0000256" key="1">
    <source>
        <dbReference type="SAM" id="Phobius"/>
    </source>
</evidence>
<evidence type="ECO:0000313" key="4">
    <source>
        <dbReference type="Proteomes" id="UP000494256"/>
    </source>
</evidence>
<dbReference type="InterPro" id="IPR009003">
    <property type="entry name" value="Peptidase_S1_PA"/>
</dbReference>
<keyword evidence="1" id="KW-0812">Transmembrane</keyword>
<dbReference type="SUPFAM" id="SSF50494">
    <property type="entry name" value="Trypsin-like serine proteases"/>
    <property type="match status" value="1"/>
</dbReference>
<proteinExistence type="predicted"/>
<dbReference type="InterPro" id="IPR043504">
    <property type="entry name" value="Peptidase_S1_PA_chymotrypsin"/>
</dbReference>
<feature type="transmembrane region" description="Helical" evidence="1">
    <location>
        <begin position="6"/>
        <end position="26"/>
    </location>
</feature>
<reference evidence="3 4" key="1">
    <citation type="submission" date="2020-04" db="EMBL/GenBank/DDBJ databases">
        <authorList>
            <person name="Wallbank WR R."/>
            <person name="Pardo Diaz C."/>
            <person name="Kozak K."/>
            <person name="Martin S."/>
            <person name="Jiggins C."/>
            <person name="Moest M."/>
            <person name="Warren A I."/>
            <person name="Byers J.R.P. K."/>
            <person name="Montejo-Kovacevich G."/>
            <person name="Yen C E."/>
        </authorList>
    </citation>
    <scope>NUCLEOTIDE SEQUENCE [LARGE SCALE GENOMIC DNA]</scope>
</reference>
<comment type="caution">
    <text evidence="3">The sequence shown here is derived from an EMBL/GenBank/DDBJ whole genome shotgun (WGS) entry which is preliminary data.</text>
</comment>
<dbReference type="GO" id="GO:0006508">
    <property type="term" value="P:proteolysis"/>
    <property type="evidence" value="ECO:0007669"/>
    <property type="project" value="InterPro"/>
</dbReference>
<dbReference type="Gene3D" id="2.40.10.10">
    <property type="entry name" value="Trypsin-like serine proteases"/>
    <property type="match status" value="1"/>
</dbReference>
<protein>
    <recommendedName>
        <fullName evidence="2">Peptidase S1 domain-containing protein</fullName>
    </recommendedName>
</protein>
<dbReference type="InterPro" id="IPR001254">
    <property type="entry name" value="Trypsin_dom"/>
</dbReference>